<evidence type="ECO:0000256" key="1">
    <source>
        <dbReference type="ARBA" id="ARBA00004651"/>
    </source>
</evidence>
<feature type="transmembrane region" description="Helical" evidence="8">
    <location>
        <begin position="50"/>
        <end position="70"/>
    </location>
</feature>
<evidence type="ECO:0000256" key="7">
    <source>
        <dbReference type="ARBA" id="ARBA00023224"/>
    </source>
</evidence>
<evidence type="ECO:0000256" key="2">
    <source>
        <dbReference type="ARBA" id="ARBA00022475"/>
    </source>
</evidence>
<dbReference type="InterPro" id="IPR013604">
    <property type="entry name" value="7TM_chemorcpt"/>
</dbReference>
<evidence type="ECO:0000313" key="9">
    <source>
        <dbReference type="EMBL" id="KAK4881081.1"/>
    </source>
</evidence>
<organism evidence="9 10">
    <name type="scientific">Aquatica leii</name>
    <dbReference type="NCBI Taxonomy" id="1421715"/>
    <lineage>
        <taxon>Eukaryota</taxon>
        <taxon>Metazoa</taxon>
        <taxon>Ecdysozoa</taxon>
        <taxon>Arthropoda</taxon>
        <taxon>Hexapoda</taxon>
        <taxon>Insecta</taxon>
        <taxon>Pterygota</taxon>
        <taxon>Neoptera</taxon>
        <taxon>Endopterygota</taxon>
        <taxon>Coleoptera</taxon>
        <taxon>Polyphaga</taxon>
        <taxon>Elateriformia</taxon>
        <taxon>Elateroidea</taxon>
        <taxon>Lampyridae</taxon>
        <taxon>Luciolinae</taxon>
        <taxon>Aquatica</taxon>
    </lineage>
</organism>
<dbReference type="GO" id="GO:0050909">
    <property type="term" value="P:sensory perception of taste"/>
    <property type="evidence" value="ECO:0007669"/>
    <property type="project" value="InterPro"/>
</dbReference>
<keyword evidence="7" id="KW-0807">Transducer</keyword>
<dbReference type="GO" id="GO:0030424">
    <property type="term" value="C:axon"/>
    <property type="evidence" value="ECO:0007669"/>
    <property type="project" value="TreeGrafter"/>
</dbReference>
<keyword evidence="2" id="KW-1003">Cell membrane</keyword>
<dbReference type="PANTHER" id="PTHR21143:SF133">
    <property type="entry name" value="GUSTATORY AND PHEROMONE RECEPTOR 32A-RELATED"/>
    <property type="match status" value="1"/>
</dbReference>
<evidence type="ECO:0000256" key="4">
    <source>
        <dbReference type="ARBA" id="ARBA00022989"/>
    </source>
</evidence>
<evidence type="ECO:0000256" key="5">
    <source>
        <dbReference type="ARBA" id="ARBA00023136"/>
    </source>
</evidence>
<dbReference type="Pfam" id="PF08395">
    <property type="entry name" value="7tm_7"/>
    <property type="match status" value="1"/>
</dbReference>
<dbReference type="GO" id="GO:0007635">
    <property type="term" value="P:chemosensory behavior"/>
    <property type="evidence" value="ECO:0007669"/>
    <property type="project" value="TreeGrafter"/>
</dbReference>
<keyword evidence="3 8" id="KW-0812">Transmembrane</keyword>
<gene>
    <name evidence="9" type="ORF">RN001_004400</name>
</gene>
<dbReference type="PANTHER" id="PTHR21143">
    <property type="entry name" value="INVERTEBRATE GUSTATORY RECEPTOR"/>
    <property type="match status" value="1"/>
</dbReference>
<keyword evidence="4 8" id="KW-1133">Transmembrane helix</keyword>
<dbReference type="Proteomes" id="UP001353858">
    <property type="component" value="Unassembled WGS sequence"/>
</dbReference>
<keyword evidence="6" id="KW-0675">Receptor</keyword>
<dbReference type="GO" id="GO:0030425">
    <property type="term" value="C:dendrite"/>
    <property type="evidence" value="ECO:0007669"/>
    <property type="project" value="TreeGrafter"/>
</dbReference>
<reference evidence="10" key="1">
    <citation type="submission" date="2023-01" db="EMBL/GenBank/DDBJ databases">
        <title>Key to firefly adult light organ development and bioluminescence: homeobox transcription factors regulate luciferase expression and transportation to peroxisome.</title>
        <authorList>
            <person name="Fu X."/>
        </authorList>
    </citation>
    <scope>NUCLEOTIDE SEQUENCE [LARGE SCALE GENOMIC DNA]</scope>
</reference>
<evidence type="ECO:0000256" key="3">
    <source>
        <dbReference type="ARBA" id="ARBA00022692"/>
    </source>
</evidence>
<evidence type="ECO:0000313" key="10">
    <source>
        <dbReference type="Proteomes" id="UP001353858"/>
    </source>
</evidence>
<evidence type="ECO:0000256" key="8">
    <source>
        <dbReference type="SAM" id="Phobius"/>
    </source>
</evidence>
<evidence type="ECO:0000256" key="6">
    <source>
        <dbReference type="ARBA" id="ARBA00023170"/>
    </source>
</evidence>
<dbReference type="AlphaFoldDB" id="A0AAN7PEE8"/>
<proteinExistence type="predicted"/>
<comment type="caution">
    <text evidence="9">The sequence shown here is derived from an EMBL/GenBank/DDBJ whole genome shotgun (WGS) entry which is preliminary data.</text>
</comment>
<keyword evidence="5 8" id="KW-0472">Membrane</keyword>
<dbReference type="GO" id="GO:0008049">
    <property type="term" value="P:male courtship behavior"/>
    <property type="evidence" value="ECO:0007669"/>
    <property type="project" value="TreeGrafter"/>
</dbReference>
<dbReference type="GO" id="GO:0005886">
    <property type="term" value="C:plasma membrane"/>
    <property type="evidence" value="ECO:0007669"/>
    <property type="project" value="UniProtKB-SubCell"/>
</dbReference>
<protein>
    <submittedName>
        <fullName evidence="9">Uncharacterized protein</fullName>
    </submittedName>
</protein>
<sequence length="92" mass="10831">MLTFWFTIHFHEILRAVWEVIKSVTSNAVSLMNNKLEVTAWKFFKFDMELLHSIIASITIYLVIMLQFDVEVSKKALRKEQNNTTTNTTYVT</sequence>
<dbReference type="GO" id="GO:0007165">
    <property type="term" value="P:signal transduction"/>
    <property type="evidence" value="ECO:0007669"/>
    <property type="project" value="UniProtKB-KW"/>
</dbReference>
<keyword evidence="10" id="KW-1185">Reference proteome</keyword>
<dbReference type="GO" id="GO:0043025">
    <property type="term" value="C:neuronal cell body"/>
    <property type="evidence" value="ECO:0007669"/>
    <property type="project" value="TreeGrafter"/>
</dbReference>
<comment type="subcellular location">
    <subcellularLocation>
        <location evidence="1">Cell membrane</location>
        <topology evidence="1">Multi-pass membrane protein</topology>
    </subcellularLocation>
</comment>
<dbReference type="EMBL" id="JARPUR010000002">
    <property type="protein sequence ID" value="KAK4881081.1"/>
    <property type="molecule type" value="Genomic_DNA"/>
</dbReference>
<accession>A0AAN7PEE8</accession>
<name>A0AAN7PEE8_9COLE</name>